<feature type="compositionally biased region" description="Pro residues" evidence="1">
    <location>
        <begin position="13"/>
        <end position="22"/>
    </location>
</feature>
<keyword evidence="3" id="KW-0560">Oxidoreductase</keyword>
<dbReference type="Proteomes" id="UP001596222">
    <property type="component" value="Unassembled WGS sequence"/>
</dbReference>
<evidence type="ECO:0000313" key="3">
    <source>
        <dbReference type="EMBL" id="MFC5144743.1"/>
    </source>
</evidence>
<dbReference type="GO" id="GO:0016491">
    <property type="term" value="F:oxidoreductase activity"/>
    <property type="evidence" value="ECO:0007669"/>
    <property type="project" value="UniProtKB-KW"/>
</dbReference>
<evidence type="ECO:0000259" key="2">
    <source>
        <dbReference type="Pfam" id="PF09995"/>
    </source>
</evidence>
<sequence length="290" mass="32046">MNAPGETSDTRAPGPPPGPPGPGSVCWQQMGRWAVLSIGARALVLQAAHPVVGAGLHEHSSLQTDLLPRLVRTITSIQRVVYTPPQEAAAEARRLRALHARIRGTDSKGRPYHALEPHAYAWVHATLFEGVITYGALSGRRLSLADQKAMYGEWLAVGQVLGLGRHDLPASLDGFWDYFRTTVEDQLEDNQAVRDLLGRALLHSPPPGRVPPALWQALWPPLARRAARLTLTTLPLPYLHRLGVTVTDRQHRRTRRLYTCIAAAERLLPERHRYLPLAAVARRSSVTIQP</sequence>
<evidence type="ECO:0000256" key="1">
    <source>
        <dbReference type="SAM" id="MobiDB-lite"/>
    </source>
</evidence>
<dbReference type="EC" id="1.-.-.-" evidence="3"/>
<dbReference type="EMBL" id="JBHSKJ010000004">
    <property type="protein sequence ID" value="MFC5144743.1"/>
    <property type="molecule type" value="Genomic_DNA"/>
</dbReference>
<gene>
    <name evidence="3" type="ORF">ACFPP6_08665</name>
</gene>
<dbReference type="RefSeq" id="WP_382038778.1">
    <property type="nucleotide sequence ID" value="NZ_JBHSKJ010000004.1"/>
</dbReference>
<organism evidence="3 4">
    <name type="scientific">Streptomyces aureoversilis</name>
    <dbReference type="NCBI Taxonomy" id="67277"/>
    <lineage>
        <taxon>Bacteria</taxon>
        <taxon>Bacillati</taxon>
        <taxon>Actinomycetota</taxon>
        <taxon>Actinomycetes</taxon>
        <taxon>Kitasatosporales</taxon>
        <taxon>Streptomycetaceae</taxon>
        <taxon>Streptomyces</taxon>
    </lineage>
</organism>
<protein>
    <submittedName>
        <fullName evidence="3">Oxygenase MpaB family protein</fullName>
        <ecNumber evidence="3">1.-.-.-</ecNumber>
    </submittedName>
</protein>
<dbReference type="PANTHER" id="PTHR36151">
    <property type="entry name" value="BLR2777 PROTEIN"/>
    <property type="match status" value="1"/>
</dbReference>
<dbReference type="PANTHER" id="PTHR36151:SF3">
    <property type="entry name" value="ER-BOUND OXYGENASE MPAB_MPAB'_RUBBER OXYGENASE CATALYTIC DOMAIN-CONTAINING PROTEIN"/>
    <property type="match status" value="1"/>
</dbReference>
<evidence type="ECO:0000313" key="4">
    <source>
        <dbReference type="Proteomes" id="UP001596222"/>
    </source>
</evidence>
<proteinExistence type="predicted"/>
<reference evidence="4" key="1">
    <citation type="journal article" date="2019" name="Int. J. Syst. Evol. Microbiol.">
        <title>The Global Catalogue of Microorganisms (GCM) 10K type strain sequencing project: providing services to taxonomists for standard genome sequencing and annotation.</title>
        <authorList>
            <consortium name="The Broad Institute Genomics Platform"/>
            <consortium name="The Broad Institute Genome Sequencing Center for Infectious Disease"/>
            <person name="Wu L."/>
            <person name="Ma J."/>
        </authorList>
    </citation>
    <scope>NUCLEOTIDE SEQUENCE [LARGE SCALE GENOMIC DNA]</scope>
    <source>
        <strain evidence="4">CGMCC 4.1641</strain>
    </source>
</reference>
<feature type="region of interest" description="Disordered" evidence="1">
    <location>
        <begin position="1"/>
        <end position="24"/>
    </location>
</feature>
<accession>A0ABV9ZTN5</accession>
<keyword evidence="4" id="KW-1185">Reference proteome</keyword>
<dbReference type="Pfam" id="PF09995">
    <property type="entry name" value="MPAB_Lcp_cat"/>
    <property type="match status" value="1"/>
</dbReference>
<feature type="domain" description="ER-bound oxygenase mpaB/mpaB'/Rubber oxygenase catalytic" evidence="2">
    <location>
        <begin position="27"/>
        <end position="262"/>
    </location>
</feature>
<name>A0ABV9ZTN5_9ACTN</name>
<comment type="caution">
    <text evidence="3">The sequence shown here is derived from an EMBL/GenBank/DDBJ whole genome shotgun (WGS) entry which is preliminary data.</text>
</comment>
<dbReference type="InterPro" id="IPR018713">
    <property type="entry name" value="MPAB/Lcp_cat_dom"/>
</dbReference>